<comment type="caution">
    <text evidence="1">The sequence shown here is derived from an EMBL/GenBank/DDBJ whole genome shotgun (WGS) entry which is preliminary data.</text>
</comment>
<dbReference type="Proteomes" id="UP001164539">
    <property type="component" value="Chromosome 12"/>
</dbReference>
<proteinExistence type="predicted"/>
<sequence>MGACWSNRIKAETPSHTEVNSKNVSRDGKNLSSSSGKTSSFSLPPTPRSEGEILQSSNLKNFSFSDLKTATRNFRPDSVLGEGGFGSVFKGWVDEHSLTASRPGTGMVIAVKRLNQEGFQGHKEWLTEINYLGQLYHPNLVKLIGYCLEDEHRLLVYEFMPRGSMENHLFRRGSHFQPLSWSLRMKIALGAAKGLAFLHSAEPKVIYRDFKTSNILLDSNYNAKLSDFGLARDGPTGDKSHVSTRVMGTYGYAAPEYLATGHLTAKSDIYSFGVVLLEMLSGRRAIDKNRPSGEHNLVEWAKPYLMNKRRIFRVLDPRLEGQYSLPQAQRSAALALQCLAMEPKCRPDMDEVVKELEQFQDSRNMRKKAQKEHHGKGHFHSNVRRTSYPRPSASPLRG</sequence>
<keyword evidence="1" id="KW-0808">Transferase</keyword>
<name>A0ACC1X0X4_MELAZ</name>
<organism evidence="1 2">
    <name type="scientific">Melia azedarach</name>
    <name type="common">Chinaberry tree</name>
    <dbReference type="NCBI Taxonomy" id="155640"/>
    <lineage>
        <taxon>Eukaryota</taxon>
        <taxon>Viridiplantae</taxon>
        <taxon>Streptophyta</taxon>
        <taxon>Embryophyta</taxon>
        <taxon>Tracheophyta</taxon>
        <taxon>Spermatophyta</taxon>
        <taxon>Magnoliopsida</taxon>
        <taxon>eudicotyledons</taxon>
        <taxon>Gunneridae</taxon>
        <taxon>Pentapetalae</taxon>
        <taxon>rosids</taxon>
        <taxon>malvids</taxon>
        <taxon>Sapindales</taxon>
        <taxon>Meliaceae</taxon>
        <taxon>Melia</taxon>
    </lineage>
</organism>
<reference evidence="1 2" key="1">
    <citation type="journal article" date="2023" name="Science">
        <title>Complex scaffold remodeling in plant triterpene biosynthesis.</title>
        <authorList>
            <person name="De La Pena R."/>
            <person name="Hodgson H."/>
            <person name="Liu J.C."/>
            <person name="Stephenson M.J."/>
            <person name="Martin A.C."/>
            <person name="Owen C."/>
            <person name="Harkess A."/>
            <person name="Leebens-Mack J."/>
            <person name="Jimenez L.E."/>
            <person name="Osbourn A."/>
            <person name="Sattely E.S."/>
        </authorList>
    </citation>
    <scope>NUCLEOTIDE SEQUENCE [LARGE SCALE GENOMIC DNA]</scope>
    <source>
        <strain evidence="2">cv. JPN11</strain>
        <tissue evidence="1">Leaf</tissue>
    </source>
</reference>
<gene>
    <name evidence="1" type="ORF">OWV82_021548</name>
</gene>
<accession>A0ACC1X0X4</accession>
<evidence type="ECO:0000313" key="1">
    <source>
        <dbReference type="EMBL" id="KAJ4704668.1"/>
    </source>
</evidence>
<protein>
    <submittedName>
        <fullName evidence="1">Protein kinase</fullName>
    </submittedName>
</protein>
<keyword evidence="2" id="KW-1185">Reference proteome</keyword>
<dbReference type="EMBL" id="CM051405">
    <property type="protein sequence ID" value="KAJ4704668.1"/>
    <property type="molecule type" value="Genomic_DNA"/>
</dbReference>
<keyword evidence="1" id="KW-0418">Kinase</keyword>
<evidence type="ECO:0000313" key="2">
    <source>
        <dbReference type="Proteomes" id="UP001164539"/>
    </source>
</evidence>